<organism evidence="2 3">
    <name type="scientific">Nostoc favosum CHAB5714</name>
    <dbReference type="NCBI Taxonomy" id="2780399"/>
    <lineage>
        <taxon>Bacteria</taxon>
        <taxon>Bacillati</taxon>
        <taxon>Cyanobacteriota</taxon>
        <taxon>Cyanophyceae</taxon>
        <taxon>Nostocales</taxon>
        <taxon>Nostocaceae</taxon>
        <taxon>Nostoc</taxon>
        <taxon>Nostoc favosum</taxon>
    </lineage>
</organism>
<keyword evidence="3" id="KW-1185">Reference proteome</keyword>
<keyword evidence="2" id="KW-0255">Endonuclease</keyword>
<protein>
    <submittedName>
        <fullName evidence="2">Restriction endonuclease</fullName>
    </submittedName>
</protein>
<proteinExistence type="predicted"/>
<dbReference type="InterPro" id="IPR011335">
    <property type="entry name" value="Restrct_endonuc-II-like"/>
</dbReference>
<feature type="domain" description="Restriction endonuclease type IV Mrr" evidence="1">
    <location>
        <begin position="9"/>
        <end position="96"/>
    </location>
</feature>
<evidence type="ECO:0000313" key="2">
    <source>
        <dbReference type="EMBL" id="MCC5605177.1"/>
    </source>
</evidence>
<dbReference type="EMBL" id="JAIVFQ010000227">
    <property type="protein sequence ID" value="MCC5605177.1"/>
    <property type="molecule type" value="Genomic_DNA"/>
</dbReference>
<keyword evidence="2" id="KW-0540">Nuclease</keyword>
<sequence>MDFKELPTNGQAFEQLVRELLFSQGLYVEWSGRGPDGGRDLICRETLTGIFASQTRTWLIQCKHKAHSEESVGIADLDDIVSSCSQHKASGYLLACSTQPSSAVINRLDGISSNSDTKITATYWDAVILERLLSQPSQWAIAQRFMPKSCGKWRIYATQAPNDFVAHYAGYVFHLTNRIGSRVGHHLSSVANRIDELNAIKLPEGHFIRPRAVWYDDKGGCYTWYVDYLRPDREKIAIGRAALLDILRDGWALEDGQLYVWDIKFVRYLQYSDHYDKDHYDYYTRYLPNFLDGSKRDTESNLEEYWATKQEIKSLEDEEKKLSASSFDAMVAAIIRLEYLTLKRAVNCNPEILPKMERRFVWSGLLRELDTDSNNIFTAKLVVDVHDKEKFFDLLSRIPNDAGRGFRASHVYIFLPEAGLSTPPGELLFDVILFIHPERISNQRSVRNEFNAYFAEITDIIEREQK</sequence>
<dbReference type="InterPro" id="IPR007560">
    <property type="entry name" value="Restrct_endonuc_IV_Mrr"/>
</dbReference>
<evidence type="ECO:0000313" key="3">
    <source>
        <dbReference type="Proteomes" id="UP001199525"/>
    </source>
</evidence>
<dbReference type="Pfam" id="PF04471">
    <property type="entry name" value="Mrr_cat"/>
    <property type="match status" value="1"/>
</dbReference>
<keyword evidence="2" id="KW-0378">Hydrolase</keyword>
<dbReference type="SUPFAM" id="SSF52980">
    <property type="entry name" value="Restriction endonuclease-like"/>
    <property type="match status" value="1"/>
</dbReference>
<dbReference type="Gene3D" id="3.40.1350.10">
    <property type="match status" value="1"/>
</dbReference>
<dbReference type="RefSeq" id="WP_229491325.1">
    <property type="nucleotide sequence ID" value="NZ_JAIVFQ010000227.1"/>
</dbReference>
<gene>
    <name evidence="2" type="ORF">LC586_40300</name>
</gene>
<name>A0ABS8ILN1_9NOSO</name>
<evidence type="ECO:0000259" key="1">
    <source>
        <dbReference type="Pfam" id="PF04471"/>
    </source>
</evidence>
<dbReference type="InterPro" id="IPR011856">
    <property type="entry name" value="tRNA_endonuc-like_dom_sf"/>
</dbReference>
<dbReference type="Proteomes" id="UP001199525">
    <property type="component" value="Unassembled WGS sequence"/>
</dbReference>
<dbReference type="GO" id="GO:0004519">
    <property type="term" value="F:endonuclease activity"/>
    <property type="evidence" value="ECO:0007669"/>
    <property type="project" value="UniProtKB-KW"/>
</dbReference>
<reference evidence="2 3" key="1">
    <citation type="journal article" date="2021" name="Microorganisms">
        <title>Genome Evolution of Filamentous Cyanobacterium Nostoc Species: From Facultative Symbiosis to Free Living.</title>
        <authorList>
            <person name="Huo D."/>
            <person name="Li H."/>
            <person name="Cai F."/>
            <person name="Guo X."/>
            <person name="Qiao Z."/>
            <person name="Wang W."/>
            <person name="Yu G."/>
            <person name="Li R."/>
        </authorList>
    </citation>
    <scope>NUCLEOTIDE SEQUENCE [LARGE SCALE GENOMIC DNA]</scope>
    <source>
        <strain evidence="2 3">CHAB 5714</strain>
    </source>
</reference>
<accession>A0ABS8ILN1</accession>
<comment type="caution">
    <text evidence="2">The sequence shown here is derived from an EMBL/GenBank/DDBJ whole genome shotgun (WGS) entry which is preliminary data.</text>
</comment>